<dbReference type="AlphaFoldDB" id="A0A4T2H814"/>
<dbReference type="InterPro" id="IPR016628">
    <property type="entry name" value="ATPase_SAG2001_prd"/>
</dbReference>
<evidence type="ECO:0000313" key="2">
    <source>
        <dbReference type="Proteomes" id="UP000305768"/>
    </source>
</evidence>
<dbReference type="InterPro" id="IPR027417">
    <property type="entry name" value="P-loop_NTPase"/>
</dbReference>
<dbReference type="Pfam" id="PF12846">
    <property type="entry name" value="AAA_10"/>
    <property type="match status" value="1"/>
</dbReference>
<dbReference type="RefSeq" id="WP_105242413.1">
    <property type="nucleotide sequence ID" value="NZ_JARQOJ010000005.1"/>
</dbReference>
<sequence length="842" mass="95650">MRVTKLKENTIIAFHENLMLKKDGSVFAIYRIPSMVANTMAMEGKEAVKELTTSVFANLSKYADFEINDIPMPRDLIGIMEKLFERVDNNPIYVELANVILNKMISGIYETTGEPFEYQHYLIVPLKSIHISTDVVEVIRQSYRYTKDVVMQGLGLQEEVADDWYKNYEEQRLVLEEDIGLLNPRRTSVEETILLNRIQYLRGLLYHRENEILNVQSALENLDDVNIELEQVNVIKLTTPEGSAYVGLYPIDTLPRNLSYFHLMEKIHQLNFPVESKVKVHFPRTKGYFSLTGLTSRAKDKIRNAVNENEEEGDKPKKKQVVDHFLLEDIEDRLDSGEVMLTYLHTLIVTSDTIEGLQEKRSLLQATLKQIGVGLLNASPDQLYLFFKNRIGDVLDYSDRNFIQKVSVEGFSENLFFVSQKVGNDVGFYLGKVDHQIESWFGDYKKALASSSNLIFADILEANKQGIDGKTTDNPHIAVTGDTGSGKSFLLKLLFLYHSLLRTKSFYMDPKDEIRGQFLSVADKLEQEGNYPELVAYIRSFNFVSLDVQDKENRGMLDPIVFLDRSEGKSLAETMLRTIKPNMTDKQETELLNALTTIYDEKEAGEQRGMLHVFERLAQSDIESVADMGSLFLTKSKDSVLNVAFSYGEKRGIDLSAKITVLGIKNLVLPSEGAKLDITPSEREGLVILYAIGYFCQKFGSDDHTEETLTVMDEVWQLKSTSAGNKIYDSIKRLGRSQNNFLLVGTQSVADLDMGGDETGFGTVFAFYEEKNPDMALELLKIPITEETQQRYSNMTKGQCIYLDPFGRKERITVDGTIFPEMVELFDTVKVKNKEEAVSWGG</sequence>
<dbReference type="Proteomes" id="UP000305768">
    <property type="component" value="Unassembled WGS sequence"/>
</dbReference>
<gene>
    <name evidence="1" type="ORF">FAJ34_05860</name>
</gene>
<dbReference type="PANTHER" id="PTHR30121:SF6">
    <property type="entry name" value="SLR6007 PROTEIN"/>
    <property type="match status" value="1"/>
</dbReference>
<dbReference type="Gene3D" id="3.40.50.300">
    <property type="entry name" value="P-loop containing nucleotide triphosphate hydrolases"/>
    <property type="match status" value="2"/>
</dbReference>
<dbReference type="PANTHER" id="PTHR30121">
    <property type="entry name" value="UNCHARACTERIZED PROTEIN YJGR-RELATED"/>
    <property type="match status" value="1"/>
</dbReference>
<accession>A0A4T2H814</accession>
<dbReference type="PIRSF" id="PIRSF015040">
    <property type="entry name" value="ATPase_SAG2001_prd"/>
    <property type="match status" value="1"/>
</dbReference>
<reference evidence="1 2" key="1">
    <citation type="submission" date="2019-04" db="EMBL/GenBank/DDBJ databases">
        <title>Genome analysis of Streptococcus suis strain WUSS425.</title>
        <authorList>
            <person name="Chen H."/>
            <person name="Gao X."/>
            <person name="Wu Z."/>
        </authorList>
    </citation>
    <scope>NUCLEOTIDE SEQUENCE [LARGE SCALE GENOMIC DNA]</scope>
    <source>
        <strain evidence="1 2">WUSS425</strain>
    </source>
</reference>
<name>A0A4T2H814_STRSU</name>
<comment type="caution">
    <text evidence="1">The sequence shown here is derived from an EMBL/GenBank/DDBJ whole genome shotgun (WGS) entry which is preliminary data.</text>
</comment>
<proteinExistence type="predicted"/>
<dbReference type="InterPro" id="IPR051162">
    <property type="entry name" value="T4SS_component"/>
</dbReference>
<dbReference type="SUPFAM" id="SSF52540">
    <property type="entry name" value="P-loop containing nucleoside triphosphate hydrolases"/>
    <property type="match status" value="1"/>
</dbReference>
<dbReference type="EMBL" id="SSXP01000006">
    <property type="protein sequence ID" value="TII07880.1"/>
    <property type="molecule type" value="Genomic_DNA"/>
</dbReference>
<protein>
    <submittedName>
        <fullName evidence="1">Conjugal transfer protein</fullName>
    </submittedName>
</protein>
<evidence type="ECO:0000313" key="1">
    <source>
        <dbReference type="EMBL" id="TII07880.1"/>
    </source>
</evidence>
<organism evidence="1 2">
    <name type="scientific">Streptococcus suis</name>
    <dbReference type="NCBI Taxonomy" id="1307"/>
    <lineage>
        <taxon>Bacteria</taxon>
        <taxon>Bacillati</taxon>
        <taxon>Bacillota</taxon>
        <taxon>Bacilli</taxon>
        <taxon>Lactobacillales</taxon>
        <taxon>Streptococcaceae</taxon>
        <taxon>Streptococcus</taxon>
    </lineage>
</organism>